<keyword evidence="3" id="KW-1185">Reference proteome</keyword>
<reference evidence="2" key="1">
    <citation type="submission" date="2020-08" db="EMBL/GenBank/DDBJ databases">
        <title>Multicomponent nature underlies the extraordinary mechanical properties of spider dragline silk.</title>
        <authorList>
            <person name="Kono N."/>
            <person name="Nakamura H."/>
            <person name="Mori M."/>
            <person name="Yoshida Y."/>
            <person name="Ohtoshi R."/>
            <person name="Malay A.D."/>
            <person name="Moran D.A.P."/>
            <person name="Tomita M."/>
            <person name="Numata K."/>
            <person name="Arakawa K."/>
        </authorList>
    </citation>
    <scope>NUCLEOTIDE SEQUENCE</scope>
</reference>
<organism evidence="2 3">
    <name type="scientific">Nephila pilipes</name>
    <name type="common">Giant wood spider</name>
    <name type="synonym">Nephila maculata</name>
    <dbReference type="NCBI Taxonomy" id="299642"/>
    <lineage>
        <taxon>Eukaryota</taxon>
        <taxon>Metazoa</taxon>
        <taxon>Ecdysozoa</taxon>
        <taxon>Arthropoda</taxon>
        <taxon>Chelicerata</taxon>
        <taxon>Arachnida</taxon>
        <taxon>Araneae</taxon>
        <taxon>Araneomorphae</taxon>
        <taxon>Entelegynae</taxon>
        <taxon>Araneoidea</taxon>
        <taxon>Nephilidae</taxon>
        <taxon>Nephila</taxon>
    </lineage>
</organism>
<dbReference type="InterPro" id="IPR031521">
    <property type="entry name" value="DUF4695"/>
</dbReference>
<dbReference type="EMBL" id="BMAW01103087">
    <property type="protein sequence ID" value="GFT07324.1"/>
    <property type="molecule type" value="Genomic_DNA"/>
</dbReference>
<name>A0A8X6TGJ1_NEPPI</name>
<feature type="compositionally biased region" description="Basic and acidic residues" evidence="1">
    <location>
        <begin position="170"/>
        <end position="187"/>
    </location>
</feature>
<evidence type="ECO:0000313" key="3">
    <source>
        <dbReference type="Proteomes" id="UP000887013"/>
    </source>
</evidence>
<comment type="caution">
    <text evidence="2">The sequence shown here is derived from an EMBL/GenBank/DDBJ whole genome shotgun (WGS) entry which is preliminary data.</text>
</comment>
<proteinExistence type="predicted"/>
<dbReference type="Pfam" id="PF15766">
    <property type="entry name" value="DUF4695"/>
    <property type="match status" value="1"/>
</dbReference>
<feature type="region of interest" description="Disordered" evidence="1">
    <location>
        <begin position="108"/>
        <end position="129"/>
    </location>
</feature>
<protein>
    <submittedName>
        <fullName evidence="2">Uncharacterized protein</fullName>
    </submittedName>
</protein>
<dbReference type="OrthoDB" id="6156669at2759"/>
<feature type="region of interest" description="Disordered" evidence="1">
    <location>
        <begin position="163"/>
        <end position="199"/>
    </location>
</feature>
<evidence type="ECO:0000313" key="2">
    <source>
        <dbReference type="EMBL" id="GFT07324.1"/>
    </source>
</evidence>
<sequence length="216" mass="24675">MDPNSIGKYKKEQVISEKVSLDFDFLSHSEISCLELIKKMPNNLMHSLGNVRSDMDISYPEPLSRLNRHMVLDYIKPISRGRRHNRARSRYRTQPITFYEILEVDEENSAPLESKEKEPTSPIAGSLPKKFTRDLMKLKTLANKRKSPRSIFISTSASEEELNLMNGGEYIDKDGKDQAGNNDEEKQPGNSDGVQPEENDAVKQLLQLEHDRKASI</sequence>
<evidence type="ECO:0000256" key="1">
    <source>
        <dbReference type="SAM" id="MobiDB-lite"/>
    </source>
</evidence>
<dbReference type="AlphaFoldDB" id="A0A8X6TGJ1"/>
<gene>
    <name evidence="2" type="ORF">NPIL_492701</name>
</gene>
<dbReference type="Proteomes" id="UP000887013">
    <property type="component" value="Unassembled WGS sequence"/>
</dbReference>
<accession>A0A8X6TGJ1</accession>